<evidence type="ECO:0000313" key="15">
    <source>
        <dbReference type="WBParaSite" id="ACRNAN_scaffold12668.g17277.t1"/>
    </source>
</evidence>
<keyword evidence="5" id="KW-0288">FMN</keyword>
<evidence type="ECO:0000256" key="2">
    <source>
        <dbReference type="ARBA" id="ARBA00005451"/>
    </source>
</evidence>
<evidence type="ECO:0000259" key="13">
    <source>
        <dbReference type="Pfam" id="PF01207"/>
    </source>
</evidence>
<proteinExistence type="inferred from homology"/>
<keyword evidence="7" id="KW-0521">NADP</keyword>
<dbReference type="SUPFAM" id="SSF51395">
    <property type="entry name" value="FMN-linked oxidoreductases"/>
    <property type="match status" value="1"/>
</dbReference>
<dbReference type="PANTHER" id="PTHR45846">
    <property type="entry name" value="TRNA-DIHYDROURIDINE(47) SYNTHASE [NAD(P)(+)]-LIKE"/>
    <property type="match status" value="1"/>
</dbReference>
<dbReference type="GO" id="GO:0003723">
    <property type="term" value="F:RNA binding"/>
    <property type="evidence" value="ECO:0007669"/>
    <property type="project" value="TreeGrafter"/>
</dbReference>
<dbReference type="GO" id="GO:0102265">
    <property type="term" value="F:tRNA-dihydrouridine47 synthase activity"/>
    <property type="evidence" value="ECO:0007669"/>
    <property type="project" value="UniProtKB-EC"/>
</dbReference>
<evidence type="ECO:0000256" key="9">
    <source>
        <dbReference type="ARBA" id="ARBA00048266"/>
    </source>
</evidence>
<comment type="catalytic activity">
    <reaction evidence="10">
        <text>a 5,6-dihydrouridine in mRNA + NAD(+) = a uridine in mRNA + NADH + H(+)</text>
        <dbReference type="Rhea" id="RHEA:69851"/>
        <dbReference type="Rhea" id="RHEA-COMP:14658"/>
        <dbReference type="Rhea" id="RHEA-COMP:17789"/>
        <dbReference type="ChEBI" id="CHEBI:15378"/>
        <dbReference type="ChEBI" id="CHEBI:57540"/>
        <dbReference type="ChEBI" id="CHEBI:57945"/>
        <dbReference type="ChEBI" id="CHEBI:65315"/>
        <dbReference type="ChEBI" id="CHEBI:74443"/>
    </reaction>
    <physiologicalReaction direction="right-to-left" evidence="10">
        <dbReference type="Rhea" id="RHEA:69853"/>
    </physiologicalReaction>
</comment>
<dbReference type="Gene3D" id="3.20.20.70">
    <property type="entry name" value="Aldolase class I"/>
    <property type="match status" value="1"/>
</dbReference>
<dbReference type="Proteomes" id="UP000887540">
    <property type="component" value="Unplaced"/>
</dbReference>
<evidence type="ECO:0000256" key="12">
    <source>
        <dbReference type="ARBA" id="ARBA00049513"/>
    </source>
</evidence>
<dbReference type="InterPro" id="IPR013785">
    <property type="entry name" value="Aldolase_TIM"/>
</dbReference>
<comment type="catalytic activity">
    <reaction evidence="9">
        <text>5,6-dihydrouridine(47) in tRNA + NAD(+) = uridine(47) in tRNA + NADH + H(+)</text>
        <dbReference type="Rhea" id="RHEA:53364"/>
        <dbReference type="Rhea" id="RHEA-COMP:13539"/>
        <dbReference type="Rhea" id="RHEA-COMP:13540"/>
        <dbReference type="ChEBI" id="CHEBI:15378"/>
        <dbReference type="ChEBI" id="CHEBI:57540"/>
        <dbReference type="ChEBI" id="CHEBI:57945"/>
        <dbReference type="ChEBI" id="CHEBI:65315"/>
        <dbReference type="ChEBI" id="CHEBI:74443"/>
        <dbReference type="EC" id="1.3.1.89"/>
    </reaction>
    <physiologicalReaction direction="right-to-left" evidence="9">
        <dbReference type="Rhea" id="RHEA:53366"/>
    </physiologicalReaction>
</comment>
<protein>
    <recommendedName>
        <fullName evidence="3">tRNA-dihydrouridine(47) synthase [NAD(P)(+)]</fullName>
        <ecNumber evidence="3">1.3.1.89</ecNumber>
    </recommendedName>
</protein>
<comment type="similarity">
    <text evidence="2">Belongs to the Dus family. Dus3 subfamily.</text>
</comment>
<evidence type="ECO:0000256" key="5">
    <source>
        <dbReference type="ARBA" id="ARBA00022643"/>
    </source>
</evidence>
<keyword evidence="14" id="KW-1185">Reference proteome</keyword>
<dbReference type="InterPro" id="IPR018517">
    <property type="entry name" value="tRNA_hU_synthase_CS"/>
</dbReference>
<evidence type="ECO:0000256" key="7">
    <source>
        <dbReference type="ARBA" id="ARBA00022857"/>
    </source>
</evidence>
<evidence type="ECO:0000256" key="11">
    <source>
        <dbReference type="ARBA" id="ARBA00049447"/>
    </source>
</evidence>
<evidence type="ECO:0000256" key="10">
    <source>
        <dbReference type="ARBA" id="ARBA00048342"/>
    </source>
</evidence>
<comment type="cofactor">
    <cofactor evidence="1">
        <name>FMN</name>
        <dbReference type="ChEBI" id="CHEBI:58210"/>
    </cofactor>
</comment>
<feature type="domain" description="DUS-like FMN-binding" evidence="13">
    <location>
        <begin position="20"/>
        <end position="210"/>
    </location>
</feature>
<sequence>MATSILSGLPSEWALVKRHPSEKIFGVQLAGGFADTMSKAAQIVTENMEVDFIDVNLGCPLDAVNDKGGGCTLFNRTNRLVQVVKSMSQVLRDTPLTLKLRYGLKEGQHTAHNVIKRLVDDCPPQLLTLHPRSKGQRYTKSAEWDYVPKCAEATQGITPLWACGDVLSYEDYYTRLETYPISGVMIGRGALIKPWLFTEIQERRYWDITATERLDIVQNFVNFGLEHWGSDDPGVETTRRFLLEWLSFTYRYVPVGLLEVLPQMINQKPPLYRGRFIYLSLCASWALGSVATND</sequence>
<evidence type="ECO:0000256" key="1">
    <source>
        <dbReference type="ARBA" id="ARBA00001917"/>
    </source>
</evidence>
<dbReference type="CDD" id="cd02801">
    <property type="entry name" value="DUS_like_FMN"/>
    <property type="match status" value="1"/>
</dbReference>
<dbReference type="InterPro" id="IPR035587">
    <property type="entry name" value="DUS-like_FMN-bd"/>
</dbReference>
<accession>A0A914CQ63</accession>
<comment type="catalytic activity">
    <reaction evidence="11">
        <text>a 5,6-dihydrouridine in mRNA + NADP(+) = a uridine in mRNA + NADPH + H(+)</text>
        <dbReference type="Rhea" id="RHEA:69855"/>
        <dbReference type="Rhea" id="RHEA-COMP:14658"/>
        <dbReference type="Rhea" id="RHEA-COMP:17789"/>
        <dbReference type="ChEBI" id="CHEBI:15378"/>
        <dbReference type="ChEBI" id="CHEBI:57783"/>
        <dbReference type="ChEBI" id="CHEBI:58349"/>
        <dbReference type="ChEBI" id="CHEBI:65315"/>
        <dbReference type="ChEBI" id="CHEBI:74443"/>
    </reaction>
    <physiologicalReaction direction="right-to-left" evidence="11">
        <dbReference type="Rhea" id="RHEA:69857"/>
    </physiologicalReaction>
</comment>
<evidence type="ECO:0000256" key="6">
    <source>
        <dbReference type="ARBA" id="ARBA00022694"/>
    </source>
</evidence>
<dbReference type="WBParaSite" id="ACRNAN_scaffold12668.g17277.t1">
    <property type="protein sequence ID" value="ACRNAN_scaffold12668.g17277.t1"/>
    <property type="gene ID" value="ACRNAN_scaffold12668.g17277"/>
</dbReference>
<evidence type="ECO:0000313" key="14">
    <source>
        <dbReference type="Proteomes" id="UP000887540"/>
    </source>
</evidence>
<dbReference type="Pfam" id="PF01207">
    <property type="entry name" value="Dus"/>
    <property type="match status" value="1"/>
</dbReference>
<dbReference type="PROSITE" id="PS01136">
    <property type="entry name" value="UPF0034"/>
    <property type="match status" value="1"/>
</dbReference>
<keyword evidence="8" id="KW-0560">Oxidoreductase</keyword>
<dbReference type="EC" id="1.3.1.89" evidence="3"/>
<reference evidence="15" key="1">
    <citation type="submission" date="2022-11" db="UniProtKB">
        <authorList>
            <consortium name="WormBaseParasite"/>
        </authorList>
    </citation>
    <scope>IDENTIFICATION</scope>
</reference>
<dbReference type="AlphaFoldDB" id="A0A914CQ63"/>
<keyword evidence="6" id="KW-0819">tRNA processing</keyword>
<evidence type="ECO:0000256" key="4">
    <source>
        <dbReference type="ARBA" id="ARBA00022630"/>
    </source>
</evidence>
<evidence type="ECO:0000256" key="3">
    <source>
        <dbReference type="ARBA" id="ARBA00012376"/>
    </source>
</evidence>
<evidence type="ECO:0000256" key="8">
    <source>
        <dbReference type="ARBA" id="ARBA00023002"/>
    </source>
</evidence>
<comment type="catalytic activity">
    <reaction evidence="12">
        <text>5,6-dihydrouridine(47) in tRNA + NADP(+) = uridine(47) in tRNA + NADPH + H(+)</text>
        <dbReference type="Rhea" id="RHEA:53360"/>
        <dbReference type="Rhea" id="RHEA-COMP:13539"/>
        <dbReference type="Rhea" id="RHEA-COMP:13540"/>
        <dbReference type="ChEBI" id="CHEBI:15378"/>
        <dbReference type="ChEBI" id="CHEBI:57783"/>
        <dbReference type="ChEBI" id="CHEBI:58349"/>
        <dbReference type="ChEBI" id="CHEBI:65315"/>
        <dbReference type="ChEBI" id="CHEBI:74443"/>
        <dbReference type="EC" id="1.3.1.89"/>
    </reaction>
    <physiologicalReaction direction="right-to-left" evidence="12">
        <dbReference type="Rhea" id="RHEA:53362"/>
    </physiologicalReaction>
</comment>
<name>A0A914CQ63_9BILA</name>
<dbReference type="PANTHER" id="PTHR45846:SF1">
    <property type="entry name" value="TRNA-DIHYDROURIDINE(47) SYNTHASE [NAD(P)(+)]-LIKE"/>
    <property type="match status" value="1"/>
</dbReference>
<organism evidence="14 15">
    <name type="scientific">Acrobeloides nanus</name>
    <dbReference type="NCBI Taxonomy" id="290746"/>
    <lineage>
        <taxon>Eukaryota</taxon>
        <taxon>Metazoa</taxon>
        <taxon>Ecdysozoa</taxon>
        <taxon>Nematoda</taxon>
        <taxon>Chromadorea</taxon>
        <taxon>Rhabditida</taxon>
        <taxon>Tylenchina</taxon>
        <taxon>Cephalobomorpha</taxon>
        <taxon>Cephaloboidea</taxon>
        <taxon>Cephalobidae</taxon>
        <taxon>Acrobeloides</taxon>
    </lineage>
</organism>
<keyword evidence="4" id="KW-0285">Flavoprotein</keyword>
<dbReference type="GO" id="GO:0050660">
    <property type="term" value="F:flavin adenine dinucleotide binding"/>
    <property type="evidence" value="ECO:0007669"/>
    <property type="project" value="InterPro"/>
</dbReference>